<comment type="caution">
    <text evidence="3">The sequence shown here is derived from an EMBL/GenBank/DDBJ whole genome shotgun (WGS) entry which is preliminary data.</text>
</comment>
<dbReference type="PANTHER" id="PTHR10039">
    <property type="entry name" value="AMELOGENIN"/>
    <property type="match status" value="1"/>
</dbReference>
<evidence type="ECO:0000313" key="4">
    <source>
        <dbReference type="Proteomes" id="UP000766486"/>
    </source>
</evidence>
<dbReference type="PANTHER" id="PTHR10039:SF15">
    <property type="entry name" value="NACHT DOMAIN-CONTAINING PROTEIN"/>
    <property type="match status" value="1"/>
</dbReference>
<gene>
    <name evidence="3" type="ORF">CLO192961_LOCUS11883</name>
</gene>
<keyword evidence="4" id="KW-1185">Reference proteome</keyword>
<dbReference type="Proteomes" id="UP000766486">
    <property type="component" value="Unassembled WGS sequence"/>
</dbReference>
<dbReference type="InterPro" id="IPR056884">
    <property type="entry name" value="NPHP3-like_N"/>
</dbReference>
<evidence type="ECO:0000256" key="1">
    <source>
        <dbReference type="ARBA" id="ARBA00022737"/>
    </source>
</evidence>
<evidence type="ECO:0000259" key="2">
    <source>
        <dbReference type="Pfam" id="PF24883"/>
    </source>
</evidence>
<reference evidence="3 4" key="1">
    <citation type="submission" date="2019-06" db="EMBL/GenBank/DDBJ databases">
        <authorList>
            <person name="Broberg M."/>
        </authorList>
    </citation>
    <scope>NUCLEOTIDE SEQUENCE [LARGE SCALE GENOMIC DNA]</scope>
</reference>
<keyword evidence="1" id="KW-0677">Repeat</keyword>
<organism evidence="3 4">
    <name type="scientific">Bionectria ochroleuca</name>
    <name type="common">Gliocladium roseum</name>
    <dbReference type="NCBI Taxonomy" id="29856"/>
    <lineage>
        <taxon>Eukaryota</taxon>
        <taxon>Fungi</taxon>
        <taxon>Dikarya</taxon>
        <taxon>Ascomycota</taxon>
        <taxon>Pezizomycotina</taxon>
        <taxon>Sordariomycetes</taxon>
        <taxon>Hypocreomycetidae</taxon>
        <taxon>Hypocreales</taxon>
        <taxon>Bionectriaceae</taxon>
        <taxon>Clonostachys</taxon>
    </lineage>
</organism>
<proteinExistence type="predicted"/>
<accession>A0ABY6TNB5</accession>
<evidence type="ECO:0000313" key="3">
    <source>
        <dbReference type="EMBL" id="VUC20101.1"/>
    </source>
</evidence>
<dbReference type="Pfam" id="PF24883">
    <property type="entry name" value="NPHP3_N"/>
    <property type="match status" value="1"/>
</dbReference>
<sequence>MSKRIYGELLVKLPRNDKVLIAILEVDTSRAQTDQENCRLDDEFQEVTRWLSSLDFAAKQVDFFNRRQRGTGEWLLSDARFKHWLEGKERTLWCPGLPGAGKTTLAYETLTL</sequence>
<name>A0ABY6TNB5_BIOOC</name>
<feature type="domain" description="Nephrocystin 3-like N-terminal" evidence="2">
    <location>
        <begin position="70"/>
        <end position="107"/>
    </location>
</feature>
<protein>
    <recommendedName>
        <fullName evidence="2">Nephrocystin 3-like N-terminal domain-containing protein</fullName>
    </recommendedName>
</protein>
<dbReference type="EMBL" id="CABFNS010000064">
    <property type="protein sequence ID" value="VUC20101.1"/>
    <property type="molecule type" value="Genomic_DNA"/>
</dbReference>